<protein>
    <submittedName>
        <fullName evidence="4">DegT/DnrJ/EryC1/StrS aminotransferase</fullName>
    </submittedName>
</protein>
<evidence type="ECO:0000313" key="4">
    <source>
        <dbReference type="EMBL" id="KKS13179.1"/>
    </source>
</evidence>
<proteinExistence type="inferred from homology"/>
<dbReference type="InterPro" id="IPR015421">
    <property type="entry name" value="PyrdxlP-dep_Trfase_major"/>
</dbReference>
<sequence length="382" mass="43093">MGKIEKIINKINKNIIEREEISKVNNILRKGLLSRPGGGPIAKKFQFLMAKKHGKKYACAVNSGTSALHLAIAALRLNKNDEIIVPALANIADCSVIIQEGARPVFADIDPGTFNVDLKDVENKITKNTKAIIAVHMYGEPADIRGLQKITKKFNLILIEDCAQAGGAKYYGKYVGSFGDISCFSFYQTKHIITGEGGMVLTNNEKLFKIMDSLANNGINRKNPDAYDYDFIGYNYQMPEIQGALGIVQLNKLDRLNKIRRKNANLYRQQLKNTKIAFQRDNINTKSSYFYLTGLLPENLKNKRDEFLTKIKSRGVPIKNLYPLSLPEVKVLKNRISSRCLVAQNITKRLFNLYVNPGLGVKDIINFSKRIREVYKSLENEK</sequence>
<evidence type="ECO:0000256" key="2">
    <source>
        <dbReference type="PIRSR" id="PIRSR000390-2"/>
    </source>
</evidence>
<dbReference type="Proteomes" id="UP000034753">
    <property type="component" value="Unassembled WGS sequence"/>
</dbReference>
<dbReference type="PANTHER" id="PTHR30244:SF34">
    <property type="entry name" value="DTDP-4-AMINO-4,6-DIDEOXYGALACTOSE TRANSAMINASE"/>
    <property type="match status" value="1"/>
</dbReference>
<evidence type="ECO:0000256" key="1">
    <source>
        <dbReference type="PIRSR" id="PIRSR000390-1"/>
    </source>
</evidence>
<dbReference type="CDD" id="cd00616">
    <property type="entry name" value="AHBA_syn"/>
    <property type="match status" value="1"/>
</dbReference>
<dbReference type="InterPro" id="IPR015424">
    <property type="entry name" value="PyrdxlP-dep_Trfase"/>
</dbReference>
<accession>A0A0G0WK41</accession>
<gene>
    <name evidence="4" type="ORF">UU67_C0030G0009</name>
</gene>
<feature type="modified residue" description="N6-(pyridoxal phosphate)lysine" evidence="2">
    <location>
        <position position="190"/>
    </location>
</feature>
<feature type="active site" description="Proton acceptor" evidence="1">
    <location>
        <position position="190"/>
    </location>
</feature>
<dbReference type="SUPFAM" id="SSF53383">
    <property type="entry name" value="PLP-dependent transferases"/>
    <property type="match status" value="1"/>
</dbReference>
<dbReference type="InterPro" id="IPR015422">
    <property type="entry name" value="PyrdxlP-dep_Trfase_small"/>
</dbReference>
<name>A0A0G0WK41_9BACT</name>
<dbReference type="InterPro" id="IPR000653">
    <property type="entry name" value="DegT/StrS_aminotransferase"/>
</dbReference>
<evidence type="ECO:0000313" key="5">
    <source>
        <dbReference type="Proteomes" id="UP000034753"/>
    </source>
</evidence>
<dbReference type="Pfam" id="PF01041">
    <property type="entry name" value="DegT_DnrJ_EryC1"/>
    <property type="match status" value="1"/>
</dbReference>
<organism evidence="4 5">
    <name type="scientific">Candidatus Daviesbacteria bacterium GW2011_GWB1_41_5</name>
    <dbReference type="NCBI Taxonomy" id="1618429"/>
    <lineage>
        <taxon>Bacteria</taxon>
        <taxon>Candidatus Daviesiibacteriota</taxon>
    </lineage>
</organism>
<evidence type="ECO:0000256" key="3">
    <source>
        <dbReference type="RuleBase" id="RU004508"/>
    </source>
</evidence>
<comment type="similarity">
    <text evidence="3">Belongs to the DegT/DnrJ/EryC1 family.</text>
</comment>
<dbReference type="EMBL" id="LCBN01000030">
    <property type="protein sequence ID" value="KKS13179.1"/>
    <property type="molecule type" value="Genomic_DNA"/>
</dbReference>
<dbReference type="GO" id="GO:0030170">
    <property type="term" value="F:pyridoxal phosphate binding"/>
    <property type="evidence" value="ECO:0007669"/>
    <property type="project" value="TreeGrafter"/>
</dbReference>
<keyword evidence="4" id="KW-0808">Transferase</keyword>
<dbReference type="PIRSF" id="PIRSF000390">
    <property type="entry name" value="PLP_StrS"/>
    <property type="match status" value="1"/>
</dbReference>
<dbReference type="Gene3D" id="3.40.640.10">
    <property type="entry name" value="Type I PLP-dependent aspartate aminotransferase-like (Major domain)"/>
    <property type="match status" value="1"/>
</dbReference>
<dbReference type="AlphaFoldDB" id="A0A0G0WK41"/>
<keyword evidence="4" id="KW-0032">Aminotransferase</keyword>
<comment type="caution">
    <text evidence="4">The sequence shown here is derived from an EMBL/GenBank/DDBJ whole genome shotgun (WGS) entry which is preliminary data.</text>
</comment>
<dbReference type="GO" id="GO:0000271">
    <property type="term" value="P:polysaccharide biosynthetic process"/>
    <property type="evidence" value="ECO:0007669"/>
    <property type="project" value="TreeGrafter"/>
</dbReference>
<keyword evidence="2 3" id="KW-0663">Pyridoxal phosphate</keyword>
<dbReference type="Gene3D" id="3.90.1150.10">
    <property type="entry name" value="Aspartate Aminotransferase, domain 1"/>
    <property type="match status" value="1"/>
</dbReference>
<reference evidence="4 5" key="1">
    <citation type="journal article" date="2015" name="Nature">
        <title>rRNA introns, odd ribosomes, and small enigmatic genomes across a large radiation of phyla.</title>
        <authorList>
            <person name="Brown C.T."/>
            <person name="Hug L.A."/>
            <person name="Thomas B.C."/>
            <person name="Sharon I."/>
            <person name="Castelle C.J."/>
            <person name="Singh A."/>
            <person name="Wilkins M.J."/>
            <person name="Williams K.H."/>
            <person name="Banfield J.F."/>
        </authorList>
    </citation>
    <scope>NUCLEOTIDE SEQUENCE [LARGE SCALE GENOMIC DNA]</scope>
</reference>
<dbReference type="GO" id="GO:0008483">
    <property type="term" value="F:transaminase activity"/>
    <property type="evidence" value="ECO:0007669"/>
    <property type="project" value="UniProtKB-KW"/>
</dbReference>
<dbReference type="PANTHER" id="PTHR30244">
    <property type="entry name" value="TRANSAMINASE"/>
    <property type="match status" value="1"/>
</dbReference>